<organism evidence="7 8">
    <name type="scientific">Raphidocelis subcapitata</name>
    <dbReference type="NCBI Taxonomy" id="307507"/>
    <lineage>
        <taxon>Eukaryota</taxon>
        <taxon>Viridiplantae</taxon>
        <taxon>Chlorophyta</taxon>
        <taxon>core chlorophytes</taxon>
        <taxon>Chlorophyceae</taxon>
        <taxon>CS clade</taxon>
        <taxon>Sphaeropleales</taxon>
        <taxon>Selenastraceae</taxon>
        <taxon>Raphidocelis</taxon>
    </lineage>
</organism>
<dbReference type="PANTHER" id="PTHR11266:SF17">
    <property type="entry name" value="PROTEIN MPV17"/>
    <property type="match status" value="1"/>
</dbReference>
<evidence type="ECO:0000256" key="6">
    <source>
        <dbReference type="SAM" id="MobiDB-lite"/>
    </source>
</evidence>
<dbReference type="OrthoDB" id="430207at2759"/>
<keyword evidence="5" id="KW-0472">Membrane</keyword>
<sequence length="510" mass="50301">MGAELLVRSARRAVSRPPGREVAAVGHANLVLPASRGLRPGVATASLAPRSVLRRAAGPAQTQPAPAASNATAAAALAAALAACLVIAPPPAAASELAAAAAVAQPPALSAAAAVAAAAALDGADVGAEALLAQQQQQQQQLSAPSLVASPLPSDATADLAAAITQQVVAAALTLGDAPPAPAPDGAAAAAGAVAAMQGAAEEAAAASAAVVESISAAVGEGIQGASLVEAGLPSVGGPSVSSAWLSDTPLCHVWQAYCTSLAQAPLATKAATGVVGTFLGDLIAQYLAHYTGPDAAAGARRRTSSSGGEAGDGAGDGNDDGAARRRRSASGGGAARRPFEYDAARCLRLSVFSAVIGTPLAHYWYLLLDAAVLPSAPTSPAAVALKVALDQGLQTPLGTALFFATLKALEGRPAEALPEVRAKLLPCLVSNWAVWPVAQVVNFTVIPQDLRILYVNVLSIAWTAYVSNMASGRPGPRGGGRGGGAPRAAAVGRGVTRAPCLAPHTRLCL</sequence>
<comment type="caution">
    <text evidence="7">The sequence shown here is derived from an EMBL/GenBank/DDBJ whole genome shotgun (WGS) entry which is preliminary data.</text>
</comment>
<accession>A0A2V0PMF1</accession>
<dbReference type="Proteomes" id="UP000247498">
    <property type="component" value="Unassembled WGS sequence"/>
</dbReference>
<dbReference type="InParanoid" id="A0A2V0PMF1"/>
<dbReference type="GO" id="GO:0005840">
    <property type="term" value="C:ribosome"/>
    <property type="evidence" value="ECO:0007669"/>
    <property type="project" value="UniProtKB-KW"/>
</dbReference>
<dbReference type="InterPro" id="IPR007248">
    <property type="entry name" value="Mpv17_PMP22"/>
</dbReference>
<dbReference type="EMBL" id="BDRX01000205">
    <property type="protein sequence ID" value="GBG00263.1"/>
    <property type="molecule type" value="Genomic_DNA"/>
</dbReference>
<dbReference type="Pfam" id="PF04117">
    <property type="entry name" value="Mpv17_PMP22"/>
    <property type="match status" value="1"/>
</dbReference>
<dbReference type="STRING" id="307507.A0A2V0PMF1"/>
<dbReference type="PANTHER" id="PTHR11266">
    <property type="entry name" value="PEROXISOMAL MEMBRANE PROTEIN 2, PXMP2 MPV17"/>
    <property type="match status" value="1"/>
</dbReference>
<proteinExistence type="inferred from homology"/>
<dbReference type="AlphaFoldDB" id="A0A2V0PMF1"/>
<evidence type="ECO:0000256" key="1">
    <source>
        <dbReference type="ARBA" id="ARBA00004141"/>
    </source>
</evidence>
<comment type="subcellular location">
    <subcellularLocation>
        <location evidence="1">Membrane</location>
        <topology evidence="1">Multi-pass membrane protein</topology>
    </subcellularLocation>
</comment>
<protein>
    <submittedName>
        <fullName evidence="7">40S ribosomal protein S17</fullName>
    </submittedName>
</protein>
<evidence type="ECO:0000256" key="4">
    <source>
        <dbReference type="ARBA" id="ARBA00022989"/>
    </source>
</evidence>
<gene>
    <name evidence="7" type="ORF">Rsub_13037</name>
</gene>
<reference evidence="7 8" key="1">
    <citation type="journal article" date="2018" name="Sci. Rep.">
        <title>Raphidocelis subcapitata (=Pseudokirchneriella subcapitata) provides an insight into genome evolution and environmental adaptations in the Sphaeropleales.</title>
        <authorList>
            <person name="Suzuki S."/>
            <person name="Yamaguchi H."/>
            <person name="Nakajima N."/>
            <person name="Kawachi M."/>
        </authorList>
    </citation>
    <scope>NUCLEOTIDE SEQUENCE [LARGE SCALE GENOMIC DNA]</scope>
    <source>
        <strain evidence="7 8">NIES-35</strain>
    </source>
</reference>
<dbReference type="GO" id="GO:0005737">
    <property type="term" value="C:cytoplasm"/>
    <property type="evidence" value="ECO:0007669"/>
    <property type="project" value="TreeGrafter"/>
</dbReference>
<keyword evidence="3" id="KW-0812">Transmembrane</keyword>
<keyword evidence="7" id="KW-0689">Ribosomal protein</keyword>
<comment type="similarity">
    <text evidence="2">Belongs to the peroxisomal membrane protein PXMP2/4 family.</text>
</comment>
<evidence type="ECO:0000313" key="7">
    <source>
        <dbReference type="EMBL" id="GBG00263.1"/>
    </source>
</evidence>
<keyword evidence="4" id="KW-1133">Transmembrane helix</keyword>
<keyword evidence="8" id="KW-1185">Reference proteome</keyword>
<evidence type="ECO:0000313" key="8">
    <source>
        <dbReference type="Proteomes" id="UP000247498"/>
    </source>
</evidence>
<evidence type="ECO:0000256" key="3">
    <source>
        <dbReference type="ARBA" id="ARBA00022692"/>
    </source>
</evidence>
<feature type="region of interest" description="Disordered" evidence="6">
    <location>
        <begin position="298"/>
        <end position="336"/>
    </location>
</feature>
<keyword evidence="7" id="KW-0687">Ribonucleoprotein</keyword>
<dbReference type="GO" id="GO:0016020">
    <property type="term" value="C:membrane"/>
    <property type="evidence" value="ECO:0007669"/>
    <property type="project" value="UniProtKB-SubCell"/>
</dbReference>
<evidence type="ECO:0000256" key="5">
    <source>
        <dbReference type="ARBA" id="ARBA00023136"/>
    </source>
</evidence>
<name>A0A2V0PMF1_9CHLO</name>
<evidence type="ECO:0000256" key="2">
    <source>
        <dbReference type="ARBA" id="ARBA00006824"/>
    </source>
</evidence>